<evidence type="ECO:0000256" key="7">
    <source>
        <dbReference type="ARBA" id="ARBA00023242"/>
    </source>
</evidence>
<feature type="region of interest" description="Disordered" evidence="11">
    <location>
        <begin position="124"/>
        <end position="166"/>
    </location>
</feature>
<reference evidence="12 13" key="1">
    <citation type="journal article" date="2023" name="Commun. Biol.">
        <title>Reorganization of the ancestral sex-determining regions during the evolution of trioecy in Pleodorina starrii.</title>
        <authorList>
            <person name="Takahashi K."/>
            <person name="Suzuki S."/>
            <person name="Kawai-Toyooka H."/>
            <person name="Yamamoto K."/>
            <person name="Hamaji T."/>
            <person name="Ootsuki R."/>
            <person name="Yamaguchi H."/>
            <person name="Kawachi M."/>
            <person name="Higashiyama T."/>
            <person name="Nozaki H."/>
        </authorList>
    </citation>
    <scope>NUCLEOTIDE SEQUENCE [LARGE SCALE GENOMIC DNA]</scope>
    <source>
        <strain evidence="12 13">NIES-4479</strain>
    </source>
</reference>
<dbReference type="GO" id="GO:0007059">
    <property type="term" value="P:chromosome segregation"/>
    <property type="evidence" value="ECO:0007669"/>
    <property type="project" value="TreeGrafter"/>
</dbReference>
<keyword evidence="6" id="KW-0995">Kinetochore</keyword>
<evidence type="ECO:0000256" key="1">
    <source>
        <dbReference type="ARBA" id="ARBA00004123"/>
    </source>
</evidence>
<dbReference type="PANTHER" id="PTHR15459:SF3">
    <property type="entry name" value="POLYAMINE-MODULATED FACTOR 1"/>
    <property type="match status" value="1"/>
</dbReference>
<evidence type="ECO:0000256" key="8">
    <source>
        <dbReference type="ARBA" id="ARBA00023306"/>
    </source>
</evidence>
<evidence type="ECO:0000256" key="5">
    <source>
        <dbReference type="ARBA" id="ARBA00022776"/>
    </source>
</evidence>
<dbReference type="GO" id="GO:0005634">
    <property type="term" value="C:nucleus"/>
    <property type="evidence" value="ECO:0007669"/>
    <property type="project" value="UniProtKB-SubCell"/>
</dbReference>
<evidence type="ECO:0000313" key="12">
    <source>
        <dbReference type="EMBL" id="GLC58177.1"/>
    </source>
</evidence>
<dbReference type="InterPro" id="IPR007128">
    <property type="entry name" value="PMF1/Nnf1"/>
</dbReference>
<gene>
    <name evidence="12" type="primary">PLEST007659</name>
    <name evidence="12" type="ORF">PLESTB_001327500</name>
</gene>
<comment type="subcellular location">
    <subcellularLocation>
        <location evidence="2">Chromosome</location>
        <location evidence="2">Centromere</location>
        <location evidence="2">Kinetochore</location>
    </subcellularLocation>
    <subcellularLocation>
        <location evidence="1">Nucleus</location>
    </subcellularLocation>
</comment>
<evidence type="ECO:0000256" key="3">
    <source>
        <dbReference type="ARBA" id="ARBA00022454"/>
    </source>
</evidence>
<sequence>MSEVEQMETDGTPRRQPDAEPNERSVIAHDAGLQQTAEHLSLRAGLLNGAFEKILQYGLQDTSREEFGGYFPSMDSDLVDALYGAYKQTLALVRSHCQEEYRLICSEQQVLDRLRTLDQIDQVQQPVPEATPQGGFRATPLGDLRATPLGSARRTPGSRKALAASSAKQAASEAVVRDAESTARRYALQQEAANLQNMLEKARRTENRLALTLALRQEAVGKMVSTYQQAVADVKQVYDITRAWPTAPRLNGSSD</sequence>
<name>A0A9W6BUS7_9CHLO</name>
<keyword evidence="4" id="KW-0132">Cell division</keyword>
<feature type="coiled-coil region" evidence="10">
    <location>
        <begin position="185"/>
        <end position="212"/>
    </location>
</feature>
<dbReference type="AlphaFoldDB" id="A0A9W6BUS7"/>
<keyword evidence="10" id="KW-0175">Coiled coil</keyword>
<accession>A0A9W6BUS7</accession>
<dbReference type="EMBL" id="BRXU01000021">
    <property type="protein sequence ID" value="GLC58177.1"/>
    <property type="molecule type" value="Genomic_DNA"/>
</dbReference>
<comment type="caution">
    <text evidence="12">The sequence shown here is derived from an EMBL/GenBank/DDBJ whole genome shotgun (WGS) entry which is preliminary data.</text>
</comment>
<keyword evidence="8" id="KW-0131">Cell cycle</keyword>
<keyword evidence="5" id="KW-0498">Mitosis</keyword>
<dbReference type="GO" id="GO:0000444">
    <property type="term" value="C:MIS12/MIND type complex"/>
    <property type="evidence" value="ECO:0007669"/>
    <property type="project" value="InterPro"/>
</dbReference>
<evidence type="ECO:0000256" key="4">
    <source>
        <dbReference type="ARBA" id="ARBA00022618"/>
    </source>
</evidence>
<keyword evidence="13" id="KW-1185">Reference proteome</keyword>
<proteinExistence type="predicted"/>
<protein>
    <submittedName>
        <fullName evidence="12">Uncharacterized protein</fullName>
    </submittedName>
</protein>
<keyword evidence="3" id="KW-0158">Chromosome</keyword>
<evidence type="ECO:0000256" key="11">
    <source>
        <dbReference type="SAM" id="MobiDB-lite"/>
    </source>
</evidence>
<feature type="region of interest" description="Disordered" evidence="11">
    <location>
        <begin position="1"/>
        <end position="24"/>
    </location>
</feature>
<organism evidence="12 13">
    <name type="scientific">Pleodorina starrii</name>
    <dbReference type="NCBI Taxonomy" id="330485"/>
    <lineage>
        <taxon>Eukaryota</taxon>
        <taxon>Viridiplantae</taxon>
        <taxon>Chlorophyta</taxon>
        <taxon>core chlorophytes</taxon>
        <taxon>Chlorophyceae</taxon>
        <taxon>CS clade</taxon>
        <taxon>Chlamydomonadales</taxon>
        <taxon>Volvocaceae</taxon>
        <taxon>Pleodorina</taxon>
    </lineage>
</organism>
<dbReference type="Proteomes" id="UP001165080">
    <property type="component" value="Unassembled WGS sequence"/>
</dbReference>
<evidence type="ECO:0000256" key="6">
    <source>
        <dbReference type="ARBA" id="ARBA00022838"/>
    </source>
</evidence>
<dbReference type="GO" id="GO:0051301">
    <property type="term" value="P:cell division"/>
    <property type="evidence" value="ECO:0007669"/>
    <property type="project" value="UniProtKB-KW"/>
</dbReference>
<dbReference type="PANTHER" id="PTHR15459">
    <property type="entry name" value="POLYAMINE-MODULATED FACTOR 1"/>
    <property type="match status" value="1"/>
</dbReference>
<evidence type="ECO:0000256" key="10">
    <source>
        <dbReference type="SAM" id="Coils"/>
    </source>
</evidence>
<evidence type="ECO:0000256" key="9">
    <source>
        <dbReference type="ARBA" id="ARBA00023328"/>
    </source>
</evidence>
<keyword evidence="9" id="KW-0137">Centromere</keyword>
<feature type="compositionally biased region" description="Basic and acidic residues" evidence="11">
    <location>
        <begin position="11"/>
        <end position="24"/>
    </location>
</feature>
<keyword evidence="7" id="KW-0539">Nucleus</keyword>
<dbReference type="OrthoDB" id="533752at2759"/>
<evidence type="ECO:0000256" key="2">
    <source>
        <dbReference type="ARBA" id="ARBA00004629"/>
    </source>
</evidence>
<evidence type="ECO:0000313" key="13">
    <source>
        <dbReference type="Proteomes" id="UP001165080"/>
    </source>
</evidence>